<dbReference type="EMBL" id="ATHJ01000127">
    <property type="protein sequence ID" value="EPR33304.1"/>
    <property type="molecule type" value="Genomic_DNA"/>
</dbReference>
<dbReference type="RefSeq" id="WP_020878426.1">
    <property type="nucleotide sequence ID" value="NZ_ATHJ01000127.1"/>
</dbReference>
<proteinExistence type="predicted"/>
<sequence>MTEQILCVERTALPPNWTGETAVVPMGFEDFLSAVRGVRPHWLPRPEAELNPAYKQLIPYVVLRADNSRKIACYRRRGSETRLHALWSCGIGGHINPVDAADTACSFGVAITHGVNRELDEELPRRPGDAVPRFKGVINEERTEVGTVHLGLVYSLAVPSADLCRPGRELNNFSWMSAPQAARLNLELWSRLAMALL</sequence>
<dbReference type="AlphaFoldDB" id="S7UHH7"/>
<dbReference type="Proteomes" id="UP000014977">
    <property type="component" value="Unassembled WGS sequence"/>
</dbReference>
<dbReference type="Gene3D" id="3.90.79.10">
    <property type="entry name" value="Nucleoside Triphosphate Pyrophosphohydrolase"/>
    <property type="match status" value="1"/>
</dbReference>
<name>S7UHH7_DESML</name>
<reference evidence="1 2" key="1">
    <citation type="journal article" date="2013" name="Genome Announc.">
        <title>Draft genome sequences for three mercury-methylating, sulfate-reducing bacteria.</title>
        <authorList>
            <person name="Brown S.D."/>
            <person name="Hurt R.A.Jr."/>
            <person name="Gilmour C.C."/>
            <person name="Elias D.A."/>
        </authorList>
    </citation>
    <scope>NUCLEOTIDE SEQUENCE [LARGE SCALE GENOMIC DNA]</scope>
    <source>
        <strain evidence="1 2">DSM 2059</strain>
    </source>
</reference>
<comment type="caution">
    <text evidence="1">The sequence shown here is derived from an EMBL/GenBank/DDBJ whole genome shotgun (WGS) entry which is preliminary data.</text>
</comment>
<dbReference type="STRING" id="897.B2D07_12910"/>
<dbReference type="SUPFAM" id="SSF55811">
    <property type="entry name" value="Nudix"/>
    <property type="match status" value="1"/>
</dbReference>
<organism evidence="1 2">
    <name type="scientific">Desulfococcus multivorans DSM 2059</name>
    <dbReference type="NCBI Taxonomy" id="1121405"/>
    <lineage>
        <taxon>Bacteria</taxon>
        <taxon>Pseudomonadati</taxon>
        <taxon>Thermodesulfobacteriota</taxon>
        <taxon>Desulfobacteria</taxon>
        <taxon>Desulfobacterales</taxon>
        <taxon>Desulfococcaceae</taxon>
        <taxon>Desulfococcus</taxon>
    </lineage>
</organism>
<evidence type="ECO:0008006" key="3">
    <source>
        <dbReference type="Google" id="ProtNLM"/>
    </source>
</evidence>
<keyword evidence="2" id="KW-1185">Reference proteome</keyword>
<dbReference type="InterPro" id="IPR015797">
    <property type="entry name" value="NUDIX_hydrolase-like_dom_sf"/>
</dbReference>
<protein>
    <recommendedName>
        <fullName evidence="3">Nudix hydrolase domain-containing protein</fullName>
    </recommendedName>
</protein>
<accession>S7UHH7</accession>
<dbReference type="eggNOG" id="COG4112">
    <property type="taxonomic scope" value="Bacteria"/>
</dbReference>
<gene>
    <name evidence="1" type="ORF">dsmv_0843</name>
</gene>
<evidence type="ECO:0000313" key="1">
    <source>
        <dbReference type="EMBL" id="EPR33304.1"/>
    </source>
</evidence>
<dbReference type="OrthoDB" id="6398375at2"/>
<evidence type="ECO:0000313" key="2">
    <source>
        <dbReference type="Proteomes" id="UP000014977"/>
    </source>
</evidence>